<reference evidence="3 4" key="1">
    <citation type="submission" date="2020-02" db="EMBL/GenBank/DDBJ databases">
        <title>Genome sequence of Roseobacter ponti.</title>
        <authorList>
            <person name="Hollensteiner J."/>
            <person name="Schneider D."/>
            <person name="Poehlein A."/>
            <person name="Daniel R."/>
        </authorList>
    </citation>
    <scope>NUCLEOTIDE SEQUENCE [LARGE SCALE GENOMIC DNA]</scope>
    <source>
        <strain evidence="3 4">DSM 106830</strain>
    </source>
</reference>
<dbReference type="Pfam" id="PF01757">
    <property type="entry name" value="Acyl_transf_3"/>
    <property type="match status" value="1"/>
</dbReference>
<feature type="transmembrane region" description="Helical" evidence="1">
    <location>
        <begin position="317"/>
        <end position="338"/>
    </location>
</feature>
<keyword evidence="4" id="KW-1185">Reference proteome</keyword>
<dbReference type="PANTHER" id="PTHR23028">
    <property type="entry name" value="ACETYLTRANSFERASE"/>
    <property type="match status" value="1"/>
</dbReference>
<gene>
    <name evidence="3" type="ORF">G3256_03785</name>
</gene>
<dbReference type="PANTHER" id="PTHR23028:SF53">
    <property type="entry name" value="ACYL_TRANSF_3 DOMAIN-CONTAINING PROTEIN"/>
    <property type="match status" value="1"/>
</dbReference>
<feature type="transmembrane region" description="Helical" evidence="1">
    <location>
        <begin position="344"/>
        <end position="366"/>
    </location>
</feature>
<protein>
    <submittedName>
        <fullName evidence="3">Acyltransferase</fullName>
    </submittedName>
</protein>
<name>A0A858STY6_9RHOB</name>
<dbReference type="KEGG" id="rpon:G3256_03785"/>
<dbReference type="GO" id="GO:0016747">
    <property type="term" value="F:acyltransferase activity, transferring groups other than amino-acyl groups"/>
    <property type="evidence" value="ECO:0007669"/>
    <property type="project" value="InterPro"/>
</dbReference>
<dbReference type="InterPro" id="IPR050879">
    <property type="entry name" value="Acyltransferase_3"/>
</dbReference>
<evidence type="ECO:0000256" key="1">
    <source>
        <dbReference type="SAM" id="Phobius"/>
    </source>
</evidence>
<dbReference type="AlphaFoldDB" id="A0A858STY6"/>
<feature type="transmembrane region" description="Helical" evidence="1">
    <location>
        <begin position="68"/>
        <end position="88"/>
    </location>
</feature>
<keyword evidence="3" id="KW-0808">Transferase</keyword>
<dbReference type="GO" id="GO:0000271">
    <property type="term" value="P:polysaccharide biosynthetic process"/>
    <property type="evidence" value="ECO:0007669"/>
    <property type="project" value="TreeGrafter"/>
</dbReference>
<feature type="transmembrane region" description="Helical" evidence="1">
    <location>
        <begin position="183"/>
        <end position="206"/>
    </location>
</feature>
<feature type="transmembrane region" description="Helical" evidence="1">
    <location>
        <begin position="140"/>
        <end position="162"/>
    </location>
</feature>
<feature type="transmembrane region" description="Helical" evidence="1">
    <location>
        <begin position="108"/>
        <end position="128"/>
    </location>
</feature>
<organism evidence="3 4">
    <name type="scientific">Roseobacter ponti</name>
    <dbReference type="NCBI Taxonomy" id="1891787"/>
    <lineage>
        <taxon>Bacteria</taxon>
        <taxon>Pseudomonadati</taxon>
        <taxon>Pseudomonadota</taxon>
        <taxon>Alphaproteobacteria</taxon>
        <taxon>Rhodobacterales</taxon>
        <taxon>Roseobacteraceae</taxon>
        <taxon>Roseobacter</taxon>
    </lineage>
</organism>
<feature type="transmembrane region" description="Helical" evidence="1">
    <location>
        <begin position="251"/>
        <end position="271"/>
    </location>
</feature>
<evidence type="ECO:0000313" key="3">
    <source>
        <dbReference type="EMBL" id="QJF50346.1"/>
    </source>
</evidence>
<keyword evidence="1" id="KW-0472">Membrane</keyword>
<dbReference type="Proteomes" id="UP000503308">
    <property type="component" value="Chromosome"/>
</dbReference>
<dbReference type="GO" id="GO:0016020">
    <property type="term" value="C:membrane"/>
    <property type="evidence" value="ECO:0007669"/>
    <property type="project" value="TreeGrafter"/>
</dbReference>
<accession>A0A858STY6</accession>
<feature type="transmembrane region" description="Helical" evidence="1">
    <location>
        <begin position="218"/>
        <end position="239"/>
    </location>
</feature>
<keyword evidence="1" id="KW-1133">Transmembrane helix</keyword>
<dbReference type="InterPro" id="IPR002656">
    <property type="entry name" value="Acyl_transf_3_dom"/>
</dbReference>
<evidence type="ECO:0000259" key="2">
    <source>
        <dbReference type="Pfam" id="PF01757"/>
    </source>
</evidence>
<evidence type="ECO:0000313" key="4">
    <source>
        <dbReference type="Proteomes" id="UP000503308"/>
    </source>
</evidence>
<keyword evidence="1" id="KW-0812">Transmembrane</keyword>
<proteinExistence type="predicted"/>
<keyword evidence="3" id="KW-0012">Acyltransferase</keyword>
<sequence length="384" mass="43322">MTVSDHQQTGANGATGAGSSGPAHAIYRNTRHFSSLNGLRFLCIFAVLWHHAPVWAQMADAPQLLRRGFLGVDFFFVLSGFLITTLLLREEDQNGRFSLRGFYWRRFLRIVPVYFLVVTLIAVFFIGVKGRTGYLELLPFYYLFLSNFLASDIPMLAPTWSLSVEEQYYLVWPLLLLLTPRRFILPVLAGLIVLNVVAVTGGLRVIGIRPIKIDPLVIRMFTATYAPILIGSGLAVILHNKAGFDALARVFGSRFAAPVAFLLLPVLIHFLPADLTGWPNLVLHFYMAACLTSIVIREDHLLRPFFVFRPVARVGEISYGIYLYHLIALHITVSYLSAGIRLDGWLIFVTYSLVAILISELSFRYYETPFLNLRHKKSRSQSVP</sequence>
<feature type="domain" description="Acyltransferase 3" evidence="2">
    <location>
        <begin position="34"/>
        <end position="359"/>
    </location>
</feature>
<feature type="transmembrane region" description="Helical" evidence="1">
    <location>
        <begin position="277"/>
        <end position="296"/>
    </location>
</feature>
<feature type="transmembrane region" description="Helical" evidence="1">
    <location>
        <begin position="38"/>
        <end position="56"/>
    </location>
</feature>
<dbReference type="EMBL" id="CP048788">
    <property type="protein sequence ID" value="QJF50346.1"/>
    <property type="molecule type" value="Genomic_DNA"/>
</dbReference>
<dbReference type="RefSeq" id="WP_169639562.1">
    <property type="nucleotide sequence ID" value="NZ_CP048788.1"/>
</dbReference>